<evidence type="ECO:0000313" key="2">
    <source>
        <dbReference type="Proteomes" id="UP000474802"/>
    </source>
</evidence>
<accession>A0A6M1T3B1</accession>
<proteinExistence type="predicted"/>
<reference evidence="1 2" key="1">
    <citation type="submission" date="2020-02" db="EMBL/GenBank/DDBJ databases">
        <authorList>
            <person name="Khan S.A."/>
            <person name="Jeon C.O."/>
            <person name="Chun B.H."/>
        </authorList>
    </citation>
    <scope>NUCLEOTIDE SEQUENCE [LARGE SCALE GENOMIC DNA]</scope>
    <source>
        <strain evidence="1 2">H239</strain>
    </source>
</reference>
<comment type="caution">
    <text evidence="1">The sequence shown here is derived from an EMBL/GenBank/DDBJ whole genome shotgun (WGS) entry which is preliminary data.</text>
</comment>
<protein>
    <submittedName>
        <fullName evidence="1">Phage head closure protein</fullName>
    </submittedName>
</protein>
<dbReference type="Pfam" id="PF05521">
    <property type="entry name" value="Phage_HCP"/>
    <property type="match status" value="1"/>
</dbReference>
<evidence type="ECO:0000313" key="1">
    <source>
        <dbReference type="EMBL" id="NGP19301.1"/>
    </source>
</evidence>
<dbReference type="Proteomes" id="UP000474802">
    <property type="component" value="Unassembled WGS sequence"/>
</dbReference>
<keyword evidence="2" id="KW-1185">Reference proteome</keyword>
<dbReference type="EMBL" id="JAALFG010000005">
    <property type="protein sequence ID" value="NGP19301.1"/>
    <property type="molecule type" value="Genomic_DNA"/>
</dbReference>
<name>A0A6M1T3B1_9HYPH</name>
<dbReference type="InterPro" id="IPR038666">
    <property type="entry name" value="SSP1_head-tail_sf"/>
</dbReference>
<dbReference type="RefSeq" id="WP_164535550.1">
    <property type="nucleotide sequence ID" value="NZ_JAALFG010000005.1"/>
</dbReference>
<gene>
    <name evidence="1" type="ORF">G5575_18140</name>
</gene>
<dbReference type="AlphaFoldDB" id="A0A6M1T3B1"/>
<sequence>MDSGDFDRRITLQRYGTTYNEFNEPESGWTDLGKRWASKEDVSDGEKVRAAQVGASVSARFRVRYDALTKTLTAADRLICEDVEYQISGTKEGDGRRREIEITAARSNDNLVPVEPAP</sequence>
<dbReference type="NCBIfam" id="TIGR01563">
    <property type="entry name" value="gp16_SPP1"/>
    <property type="match status" value="1"/>
</dbReference>
<dbReference type="InterPro" id="IPR008767">
    <property type="entry name" value="Phage_SPP1_head-tail_adaptor"/>
</dbReference>
<reference evidence="1 2" key="2">
    <citation type="submission" date="2020-03" db="EMBL/GenBank/DDBJ databases">
        <title>Devosia chinhatensis sp. nov., isolated from a hexachlorocyclohexane (HCH) dump site in India.</title>
        <authorList>
            <person name="Kumar M."/>
            <person name="Lal R."/>
        </authorList>
    </citation>
    <scope>NUCLEOTIDE SEQUENCE [LARGE SCALE GENOMIC DNA]</scope>
    <source>
        <strain evidence="1 2">H239</strain>
    </source>
</reference>
<organism evidence="1 2">
    <name type="scientific">Devosia aurantiaca</name>
    <dbReference type="NCBI Taxonomy" id="2714858"/>
    <lineage>
        <taxon>Bacteria</taxon>
        <taxon>Pseudomonadati</taxon>
        <taxon>Pseudomonadota</taxon>
        <taxon>Alphaproteobacteria</taxon>
        <taxon>Hyphomicrobiales</taxon>
        <taxon>Devosiaceae</taxon>
        <taxon>Devosia</taxon>
    </lineage>
</organism>
<dbReference type="Gene3D" id="2.40.10.270">
    <property type="entry name" value="Bacteriophage SPP1 head-tail adaptor protein"/>
    <property type="match status" value="1"/>
</dbReference>